<dbReference type="AlphaFoldDB" id="A0A9W6M0H9"/>
<evidence type="ECO:0000256" key="8">
    <source>
        <dbReference type="ARBA" id="ARBA00022989"/>
    </source>
</evidence>
<dbReference type="Gene3D" id="3.30.565.10">
    <property type="entry name" value="Histidine kinase-like ATPase, C-terminal domain"/>
    <property type="match status" value="1"/>
</dbReference>
<feature type="transmembrane region" description="Helical" evidence="11">
    <location>
        <begin position="71"/>
        <end position="93"/>
    </location>
</feature>
<keyword evidence="6 11" id="KW-0812">Transmembrane</keyword>
<dbReference type="SMART" id="SM00387">
    <property type="entry name" value="HATPase_c"/>
    <property type="match status" value="1"/>
</dbReference>
<dbReference type="PANTHER" id="PTHR45436">
    <property type="entry name" value="SENSOR HISTIDINE KINASE YKOH"/>
    <property type="match status" value="1"/>
</dbReference>
<reference evidence="13" key="1">
    <citation type="journal article" date="2014" name="Int. J. Syst. Evol. Microbiol.">
        <title>Complete genome sequence of Corynebacterium casei LMG S-19264T (=DSM 44701T), isolated from a smear-ripened cheese.</title>
        <authorList>
            <consortium name="US DOE Joint Genome Institute (JGI-PGF)"/>
            <person name="Walter F."/>
            <person name="Albersmeier A."/>
            <person name="Kalinowski J."/>
            <person name="Ruckert C."/>
        </authorList>
    </citation>
    <scope>NUCLEOTIDE SEQUENCE</scope>
    <source>
        <strain evidence="13">VKM Ac-1401</strain>
    </source>
</reference>
<sequence>MSRRSETDIDATAVRRASRIVGLQITIASGALVIAAIGVAFFFVLDQLRPSELAEKPRPGEHKIYIDTTEALVAFIVVGVLAVAVAGVASLIITRRAVGPLGRALHMQKAFVQDASHELRTPLAVLDARLQILQRRLPADDPSSPIVEELRADTRALIDIVNDLLLAADPQDASPEPIPVVPAVERAVDAMRVLAQPRGIRVALDADGEPSVAVPIASLQRCVTALVDNALTYAPDASTITVTVRTQGRRMLLTVADAGPGIQGIDPQRIFDRFARAPRPAGAEARPSFGIGLALVREIAARHGGSVDVAQTSEEGTVLELSLPLA</sequence>
<keyword evidence="10 11" id="KW-0472">Membrane</keyword>
<dbReference type="InterPro" id="IPR003594">
    <property type="entry name" value="HATPase_dom"/>
</dbReference>
<evidence type="ECO:0000313" key="13">
    <source>
        <dbReference type="EMBL" id="GLJ76891.1"/>
    </source>
</evidence>
<evidence type="ECO:0000256" key="1">
    <source>
        <dbReference type="ARBA" id="ARBA00000085"/>
    </source>
</evidence>
<dbReference type="GO" id="GO:0005886">
    <property type="term" value="C:plasma membrane"/>
    <property type="evidence" value="ECO:0007669"/>
    <property type="project" value="UniProtKB-SubCell"/>
</dbReference>
<dbReference type="PROSITE" id="PS50109">
    <property type="entry name" value="HIS_KIN"/>
    <property type="match status" value="1"/>
</dbReference>
<dbReference type="PRINTS" id="PR00344">
    <property type="entry name" value="BCTRLSENSOR"/>
</dbReference>
<gene>
    <name evidence="13" type="ORF">GCM10017584_24650</name>
</gene>
<evidence type="ECO:0000256" key="4">
    <source>
        <dbReference type="ARBA" id="ARBA00022553"/>
    </source>
</evidence>
<dbReference type="Pfam" id="PF02518">
    <property type="entry name" value="HATPase_c"/>
    <property type="match status" value="1"/>
</dbReference>
<dbReference type="EC" id="2.7.13.3" evidence="3"/>
<dbReference type="InterPro" id="IPR003661">
    <property type="entry name" value="HisK_dim/P_dom"/>
</dbReference>
<name>A0A9W6M0H9_9MICO</name>
<evidence type="ECO:0000256" key="6">
    <source>
        <dbReference type="ARBA" id="ARBA00022692"/>
    </source>
</evidence>
<dbReference type="Gene3D" id="1.10.287.130">
    <property type="match status" value="1"/>
</dbReference>
<dbReference type="CDD" id="cd00082">
    <property type="entry name" value="HisKA"/>
    <property type="match status" value="1"/>
</dbReference>
<dbReference type="InterPro" id="IPR004358">
    <property type="entry name" value="Sig_transdc_His_kin-like_C"/>
</dbReference>
<evidence type="ECO:0000259" key="12">
    <source>
        <dbReference type="PROSITE" id="PS50109"/>
    </source>
</evidence>
<comment type="subcellular location">
    <subcellularLocation>
        <location evidence="2">Cell membrane</location>
    </subcellularLocation>
</comment>
<dbReference type="Proteomes" id="UP001142372">
    <property type="component" value="Unassembled WGS sequence"/>
</dbReference>
<evidence type="ECO:0000313" key="14">
    <source>
        <dbReference type="Proteomes" id="UP001142372"/>
    </source>
</evidence>
<dbReference type="SUPFAM" id="SSF55874">
    <property type="entry name" value="ATPase domain of HSP90 chaperone/DNA topoisomerase II/histidine kinase"/>
    <property type="match status" value="1"/>
</dbReference>
<keyword evidence="14" id="KW-1185">Reference proteome</keyword>
<keyword evidence="4" id="KW-0597">Phosphoprotein</keyword>
<dbReference type="EMBL" id="BSEN01000012">
    <property type="protein sequence ID" value="GLJ76891.1"/>
    <property type="molecule type" value="Genomic_DNA"/>
</dbReference>
<keyword evidence="8 11" id="KW-1133">Transmembrane helix</keyword>
<evidence type="ECO:0000256" key="9">
    <source>
        <dbReference type="ARBA" id="ARBA00023012"/>
    </source>
</evidence>
<protein>
    <recommendedName>
        <fullName evidence="3">histidine kinase</fullName>
        <ecNumber evidence="3">2.7.13.3</ecNumber>
    </recommendedName>
</protein>
<dbReference type="SUPFAM" id="SSF47384">
    <property type="entry name" value="Homodimeric domain of signal transducing histidine kinase"/>
    <property type="match status" value="1"/>
</dbReference>
<dbReference type="RefSeq" id="WP_271177549.1">
    <property type="nucleotide sequence ID" value="NZ_BAAAJO010000002.1"/>
</dbReference>
<feature type="domain" description="Histidine kinase" evidence="12">
    <location>
        <begin position="114"/>
        <end position="326"/>
    </location>
</feature>
<evidence type="ECO:0000256" key="5">
    <source>
        <dbReference type="ARBA" id="ARBA00022679"/>
    </source>
</evidence>
<evidence type="ECO:0000256" key="3">
    <source>
        <dbReference type="ARBA" id="ARBA00012438"/>
    </source>
</evidence>
<keyword evidence="7" id="KW-0418">Kinase</keyword>
<evidence type="ECO:0000256" key="2">
    <source>
        <dbReference type="ARBA" id="ARBA00004236"/>
    </source>
</evidence>
<dbReference type="PANTHER" id="PTHR45436:SF5">
    <property type="entry name" value="SENSOR HISTIDINE KINASE TRCS"/>
    <property type="match status" value="1"/>
</dbReference>
<evidence type="ECO:0000256" key="11">
    <source>
        <dbReference type="SAM" id="Phobius"/>
    </source>
</evidence>
<dbReference type="SMART" id="SM00388">
    <property type="entry name" value="HisKA"/>
    <property type="match status" value="1"/>
</dbReference>
<feature type="transmembrane region" description="Helical" evidence="11">
    <location>
        <begin position="21"/>
        <end position="45"/>
    </location>
</feature>
<dbReference type="InterPro" id="IPR050428">
    <property type="entry name" value="TCS_sensor_his_kinase"/>
</dbReference>
<comment type="caution">
    <text evidence="13">The sequence shown here is derived from an EMBL/GenBank/DDBJ whole genome shotgun (WGS) entry which is preliminary data.</text>
</comment>
<keyword evidence="9" id="KW-0902">Two-component regulatory system</keyword>
<dbReference type="CDD" id="cd00075">
    <property type="entry name" value="HATPase"/>
    <property type="match status" value="1"/>
</dbReference>
<organism evidence="13 14">
    <name type="scientific">Leifsonia poae</name>
    <dbReference type="NCBI Taxonomy" id="110933"/>
    <lineage>
        <taxon>Bacteria</taxon>
        <taxon>Bacillati</taxon>
        <taxon>Actinomycetota</taxon>
        <taxon>Actinomycetes</taxon>
        <taxon>Micrococcales</taxon>
        <taxon>Microbacteriaceae</taxon>
        <taxon>Leifsonia</taxon>
    </lineage>
</organism>
<dbReference type="GO" id="GO:0000155">
    <property type="term" value="F:phosphorelay sensor kinase activity"/>
    <property type="evidence" value="ECO:0007669"/>
    <property type="project" value="InterPro"/>
</dbReference>
<dbReference type="InterPro" id="IPR036890">
    <property type="entry name" value="HATPase_C_sf"/>
</dbReference>
<dbReference type="Pfam" id="PF00512">
    <property type="entry name" value="HisKA"/>
    <property type="match status" value="1"/>
</dbReference>
<evidence type="ECO:0000256" key="7">
    <source>
        <dbReference type="ARBA" id="ARBA00022777"/>
    </source>
</evidence>
<keyword evidence="5" id="KW-0808">Transferase</keyword>
<evidence type="ECO:0000256" key="10">
    <source>
        <dbReference type="ARBA" id="ARBA00023136"/>
    </source>
</evidence>
<proteinExistence type="predicted"/>
<accession>A0A9W6M0H9</accession>
<reference evidence="13" key="2">
    <citation type="submission" date="2023-01" db="EMBL/GenBank/DDBJ databases">
        <authorList>
            <person name="Sun Q."/>
            <person name="Evtushenko L."/>
        </authorList>
    </citation>
    <scope>NUCLEOTIDE SEQUENCE</scope>
    <source>
        <strain evidence="13">VKM Ac-1401</strain>
    </source>
</reference>
<comment type="catalytic activity">
    <reaction evidence="1">
        <text>ATP + protein L-histidine = ADP + protein N-phospho-L-histidine.</text>
        <dbReference type="EC" id="2.7.13.3"/>
    </reaction>
</comment>
<dbReference type="InterPro" id="IPR036097">
    <property type="entry name" value="HisK_dim/P_sf"/>
</dbReference>
<dbReference type="InterPro" id="IPR005467">
    <property type="entry name" value="His_kinase_dom"/>
</dbReference>